<organism evidence="1 2">
    <name type="scientific">Streptomyces phage Daudau</name>
    <dbReference type="NCBI Taxonomy" id="2041206"/>
    <lineage>
        <taxon>Viruses</taxon>
        <taxon>Duplodnaviria</taxon>
        <taxon>Heunggongvirae</taxon>
        <taxon>Uroviricota</taxon>
        <taxon>Caudoviricetes</taxon>
        <taxon>Arquatrovirinae</taxon>
        <taxon>Caelumvirus</taxon>
        <taxon>Caelumvirus daudau</taxon>
    </lineage>
</organism>
<sequence length="166" mass="18069">MAIFATLDELKARLDWTLDADEERIATSALEDASDLAVYYVGRDYADVSSAPRLVRTLVLKACKRYMTNPQGLTQSRAGDETLGWNDSQGQDAGTVYFTDGEQKLLMEIGGRKGGIISVGVSAWNSNISLYRSRTSGPHGNDLPAGFVPSSSGTDFPFYASDEDVW</sequence>
<proteinExistence type="predicted"/>
<protein>
    <submittedName>
        <fullName evidence="1">Head-to-tail adaptor</fullName>
    </submittedName>
</protein>
<dbReference type="EMBL" id="MF766045">
    <property type="protein sequence ID" value="ATI18712.1"/>
    <property type="molecule type" value="Genomic_DNA"/>
</dbReference>
<dbReference type="Proteomes" id="UP000229313">
    <property type="component" value="Segment"/>
</dbReference>
<name>A0A291LH20_9CAUD</name>
<keyword evidence="2" id="KW-1185">Reference proteome</keyword>
<accession>A0A291LH20</accession>
<reference evidence="2" key="1">
    <citation type="submission" date="2017-08" db="EMBL/GenBank/DDBJ databases">
        <authorList>
            <person name="de Groot N.N."/>
        </authorList>
    </citation>
    <scope>NUCLEOTIDE SEQUENCE [LARGE SCALE GENOMIC DNA]</scope>
</reference>
<evidence type="ECO:0000313" key="2">
    <source>
        <dbReference type="Proteomes" id="UP000229313"/>
    </source>
</evidence>
<gene>
    <name evidence="1" type="ORF">SEA_DAUDAU_11</name>
</gene>
<evidence type="ECO:0000313" key="1">
    <source>
        <dbReference type="EMBL" id="ATI18712.1"/>
    </source>
</evidence>